<keyword evidence="1" id="KW-0472">Membrane</keyword>
<evidence type="ECO:0000313" key="3">
    <source>
        <dbReference type="Proteomes" id="UP001596086"/>
    </source>
</evidence>
<feature type="transmembrane region" description="Helical" evidence="1">
    <location>
        <begin position="12"/>
        <end position="30"/>
    </location>
</feature>
<sequence length="103" mass="11073">MELYRQGAAKRLILSLAAGGFLAGCVYAPPPYAAYDGGPVSSAPYYYGPYAYGYPAYVGPPLSLSFGYYEHRYRGGGHGYYGGRGWRGGHGWGGGRGYRGGRR</sequence>
<organism evidence="2 3">
    <name type="scientific">Massilia aerilata</name>
    <dbReference type="NCBI Taxonomy" id="453817"/>
    <lineage>
        <taxon>Bacteria</taxon>
        <taxon>Pseudomonadati</taxon>
        <taxon>Pseudomonadota</taxon>
        <taxon>Betaproteobacteria</taxon>
        <taxon>Burkholderiales</taxon>
        <taxon>Oxalobacteraceae</taxon>
        <taxon>Telluria group</taxon>
        <taxon>Massilia</taxon>
    </lineage>
</organism>
<evidence type="ECO:0000313" key="2">
    <source>
        <dbReference type="EMBL" id="MFC5549774.1"/>
    </source>
</evidence>
<keyword evidence="1" id="KW-1133">Transmembrane helix</keyword>
<feature type="transmembrane region" description="Helical" evidence="1">
    <location>
        <begin position="50"/>
        <end position="69"/>
    </location>
</feature>
<name>A0ABW0RZU8_9BURK</name>
<accession>A0ABW0RZU8</accession>
<reference evidence="3" key="1">
    <citation type="journal article" date="2019" name="Int. J. Syst. Evol. Microbiol.">
        <title>The Global Catalogue of Microorganisms (GCM) 10K type strain sequencing project: providing services to taxonomists for standard genome sequencing and annotation.</title>
        <authorList>
            <consortium name="The Broad Institute Genomics Platform"/>
            <consortium name="The Broad Institute Genome Sequencing Center for Infectious Disease"/>
            <person name="Wu L."/>
            <person name="Ma J."/>
        </authorList>
    </citation>
    <scope>NUCLEOTIDE SEQUENCE [LARGE SCALE GENOMIC DNA]</scope>
    <source>
        <strain evidence="3">CGMCC 4.5798</strain>
    </source>
</reference>
<comment type="caution">
    <text evidence="2">The sequence shown here is derived from an EMBL/GenBank/DDBJ whole genome shotgun (WGS) entry which is preliminary data.</text>
</comment>
<gene>
    <name evidence="2" type="ORF">ACFPO9_14755</name>
</gene>
<proteinExistence type="predicted"/>
<dbReference type="RefSeq" id="WP_379771876.1">
    <property type="nucleotide sequence ID" value="NZ_JBHSMZ010000010.1"/>
</dbReference>
<dbReference type="PROSITE" id="PS51257">
    <property type="entry name" value="PROKAR_LIPOPROTEIN"/>
    <property type="match status" value="1"/>
</dbReference>
<dbReference type="EMBL" id="JBHSMZ010000010">
    <property type="protein sequence ID" value="MFC5549774.1"/>
    <property type="molecule type" value="Genomic_DNA"/>
</dbReference>
<protein>
    <recommendedName>
        <fullName evidence="4">Lipoprotein</fullName>
    </recommendedName>
</protein>
<dbReference type="Proteomes" id="UP001596086">
    <property type="component" value="Unassembled WGS sequence"/>
</dbReference>
<evidence type="ECO:0000256" key="1">
    <source>
        <dbReference type="SAM" id="Phobius"/>
    </source>
</evidence>
<keyword evidence="1" id="KW-0812">Transmembrane</keyword>
<evidence type="ECO:0008006" key="4">
    <source>
        <dbReference type="Google" id="ProtNLM"/>
    </source>
</evidence>
<keyword evidence="3" id="KW-1185">Reference proteome</keyword>